<dbReference type="Proteomes" id="UP001203342">
    <property type="component" value="Unassembled WGS sequence"/>
</dbReference>
<comment type="caution">
    <text evidence="1">The sequence shown here is derived from an EMBL/GenBank/DDBJ whole genome shotgun (WGS) entry which is preliminary data.</text>
</comment>
<keyword evidence="2" id="KW-1185">Reference proteome</keyword>
<accession>A0ABT0TGK2</accession>
<protein>
    <submittedName>
        <fullName evidence="1">Uncharacterized protein</fullName>
    </submittedName>
</protein>
<evidence type="ECO:0000313" key="1">
    <source>
        <dbReference type="EMBL" id="MCL9770022.1"/>
    </source>
</evidence>
<reference evidence="1 2" key="1">
    <citation type="submission" date="2022-05" db="EMBL/GenBank/DDBJ databases">
        <title>Flavobacterium sp., isolated from activated sludge.</title>
        <authorList>
            <person name="Ran Q."/>
        </authorList>
    </citation>
    <scope>NUCLEOTIDE SEQUENCE [LARGE SCALE GENOMIC DNA]</scope>
    <source>
        <strain evidence="1 2">HXWNR69</strain>
    </source>
</reference>
<evidence type="ECO:0000313" key="2">
    <source>
        <dbReference type="Proteomes" id="UP001203342"/>
    </source>
</evidence>
<proteinExistence type="predicted"/>
<dbReference type="EMBL" id="JAMLJN010000004">
    <property type="protein sequence ID" value="MCL9770022.1"/>
    <property type="molecule type" value="Genomic_DNA"/>
</dbReference>
<gene>
    <name evidence="1" type="ORF">NAT47_06305</name>
</gene>
<name>A0ABT0TGK2_9FLAO</name>
<dbReference type="RefSeq" id="WP_250581497.1">
    <property type="nucleotide sequence ID" value="NZ_JAMLJN010000004.1"/>
</dbReference>
<organism evidence="1 2">
    <name type="scientific">Flavobacterium fragile</name>
    <dbReference type="NCBI Taxonomy" id="2949085"/>
    <lineage>
        <taxon>Bacteria</taxon>
        <taxon>Pseudomonadati</taxon>
        <taxon>Bacteroidota</taxon>
        <taxon>Flavobacteriia</taxon>
        <taxon>Flavobacteriales</taxon>
        <taxon>Flavobacteriaceae</taxon>
        <taxon>Flavobacterium</taxon>
    </lineage>
</organism>
<dbReference type="PROSITE" id="PS51257">
    <property type="entry name" value="PROKAR_LIPOPROTEIN"/>
    <property type="match status" value="1"/>
</dbReference>
<sequence>MNKTLYIFIIVIAFLSCSKTNSIEDTFVTAQNEYWTYYSQGQSGYMYFKFHKNGTYDKYERDLGLFNNDGDLVSGKRNWSISKDSIFTWGAHKYDLVSCNEKAIVIMYFEKNGIPGYIFFIKEKVGEKRKGDYYYEQKRLKNVEKYKSAW</sequence>